<dbReference type="KEGG" id="gac:GACE_0257"/>
<evidence type="ECO:0000313" key="1">
    <source>
        <dbReference type="EMBL" id="AIY89314.1"/>
    </source>
</evidence>
<reference evidence="1 2" key="1">
    <citation type="journal article" date="2015" name="Appl. Environ. Microbiol.">
        <title>The Geoglobus acetivorans genome: Fe(III) reduction, acetate utilization, autotrophic growth, and degradation of aromatic compounds in a hyperthermophilic archaeon.</title>
        <authorList>
            <person name="Mardanov A.V."/>
            <person name="Slododkina G.B."/>
            <person name="Slobodkin A.I."/>
            <person name="Beletsky A.V."/>
            <person name="Gavrilov S.N."/>
            <person name="Kublanov I.V."/>
            <person name="Bonch-Osmolovskaya E.A."/>
            <person name="Skryabin K.G."/>
            <person name="Ravin N.V."/>
        </authorList>
    </citation>
    <scope>NUCLEOTIDE SEQUENCE [LARGE SCALE GENOMIC DNA]</scope>
    <source>
        <strain evidence="1 2">SBH6</strain>
    </source>
</reference>
<dbReference type="EMBL" id="CP009552">
    <property type="protein sequence ID" value="AIY89314.1"/>
    <property type="molecule type" value="Genomic_DNA"/>
</dbReference>
<dbReference type="Proteomes" id="UP000030624">
    <property type="component" value="Chromosome"/>
</dbReference>
<proteinExistence type="predicted"/>
<dbReference type="GeneID" id="24796856"/>
<dbReference type="AlphaFoldDB" id="A0A0A7GBD9"/>
<gene>
    <name evidence="1" type="ORF">GACE_0257</name>
</gene>
<protein>
    <submittedName>
        <fullName evidence="1">Uncharacterized protein</fullName>
    </submittedName>
</protein>
<dbReference type="STRING" id="565033.GACE_0257"/>
<evidence type="ECO:0000313" key="2">
    <source>
        <dbReference type="Proteomes" id="UP000030624"/>
    </source>
</evidence>
<organism evidence="1 2">
    <name type="scientific">Geoglobus acetivorans</name>
    <dbReference type="NCBI Taxonomy" id="565033"/>
    <lineage>
        <taxon>Archaea</taxon>
        <taxon>Methanobacteriati</taxon>
        <taxon>Methanobacteriota</taxon>
        <taxon>Archaeoglobi</taxon>
        <taxon>Archaeoglobales</taxon>
        <taxon>Archaeoglobaceae</taxon>
        <taxon>Geoglobus</taxon>
    </lineage>
</organism>
<dbReference type="HOGENOM" id="CLU_1492929_0_0_2"/>
<accession>A0A0A7GBD9</accession>
<dbReference type="RefSeq" id="WP_048090530.1">
    <property type="nucleotide sequence ID" value="NZ_CP009552.1"/>
</dbReference>
<sequence length="180" mass="21262">MDLSEFLHTRENEKILISYPSNEVFLSVSKTIADAKGREKLGWLVFDELGKSRLETFFEKFMPYAPEFPGKIFKNIDTLENGIETIFCYGFHFAKPKCGIKPVFKLILQKGRTIYFFLLENSIEEKEEVIIKDLFDAIVKIEEKDITFEKKYTYSVREYVFPFRYFSGTFRIGEDYSILE</sequence>
<name>A0A0A7GBD9_GEOAI</name>